<protein>
    <submittedName>
        <fullName evidence="1">Uncharacterized protein</fullName>
    </submittedName>
</protein>
<keyword evidence="2" id="KW-1185">Reference proteome</keyword>
<evidence type="ECO:0000313" key="1">
    <source>
        <dbReference type="EMBL" id="VDI18987.1"/>
    </source>
</evidence>
<feature type="non-terminal residue" evidence="1">
    <location>
        <position position="1"/>
    </location>
</feature>
<dbReference type="OrthoDB" id="5986132at2759"/>
<proteinExistence type="predicted"/>
<reference evidence="1" key="1">
    <citation type="submission" date="2018-11" db="EMBL/GenBank/DDBJ databases">
        <authorList>
            <person name="Alioto T."/>
            <person name="Alioto T."/>
        </authorList>
    </citation>
    <scope>NUCLEOTIDE SEQUENCE</scope>
</reference>
<organism evidence="1 2">
    <name type="scientific">Mytilus galloprovincialis</name>
    <name type="common">Mediterranean mussel</name>
    <dbReference type="NCBI Taxonomy" id="29158"/>
    <lineage>
        <taxon>Eukaryota</taxon>
        <taxon>Metazoa</taxon>
        <taxon>Spiralia</taxon>
        <taxon>Lophotrochozoa</taxon>
        <taxon>Mollusca</taxon>
        <taxon>Bivalvia</taxon>
        <taxon>Autobranchia</taxon>
        <taxon>Pteriomorphia</taxon>
        <taxon>Mytilida</taxon>
        <taxon>Mytiloidea</taxon>
        <taxon>Mytilidae</taxon>
        <taxon>Mytilinae</taxon>
        <taxon>Mytilus</taxon>
    </lineage>
</organism>
<dbReference type="EMBL" id="UYJE01003409">
    <property type="protein sequence ID" value="VDI18987.1"/>
    <property type="molecule type" value="Genomic_DNA"/>
</dbReference>
<dbReference type="Proteomes" id="UP000596742">
    <property type="component" value="Unassembled WGS sequence"/>
</dbReference>
<accession>A0A8B6DED1</accession>
<name>A0A8B6DED1_MYTGA</name>
<gene>
    <name evidence="1" type="ORF">MGAL_10B025245</name>
</gene>
<dbReference type="AlphaFoldDB" id="A0A8B6DED1"/>
<evidence type="ECO:0000313" key="2">
    <source>
        <dbReference type="Proteomes" id="UP000596742"/>
    </source>
</evidence>
<comment type="caution">
    <text evidence="1">The sequence shown here is derived from an EMBL/GenBank/DDBJ whole genome shotgun (WGS) entry which is preliminary data.</text>
</comment>
<sequence>MAQYSAIDESCDSSALLGMIINMSTFPTGVQTDSTKCMGQFVKDIRLSNKEENRILCELNTWATNGHNFLSGTVLGLEIVEEIRQQTHVLSEYVQALCSETYSQFISVQKELKDLENSLQERIRNLES</sequence>